<evidence type="ECO:0000256" key="1">
    <source>
        <dbReference type="ARBA" id="ARBA00012771"/>
    </source>
</evidence>
<evidence type="ECO:0000256" key="3">
    <source>
        <dbReference type="ARBA" id="ARBA00022679"/>
    </source>
</evidence>
<dbReference type="PANTHER" id="PTHR18895">
    <property type="entry name" value="HEMK METHYLTRANSFERASE"/>
    <property type="match status" value="1"/>
</dbReference>
<dbReference type="SUPFAM" id="SSF53335">
    <property type="entry name" value="S-adenosyl-L-methionine-dependent methyltransferases"/>
    <property type="match status" value="1"/>
</dbReference>
<dbReference type="InterPro" id="IPR022446">
    <property type="entry name" value="MeTrfrase_put"/>
</dbReference>
<dbReference type="InterPro" id="IPR004556">
    <property type="entry name" value="HemK-like"/>
</dbReference>
<evidence type="ECO:0000313" key="8">
    <source>
        <dbReference type="Proteomes" id="UP001202052"/>
    </source>
</evidence>
<evidence type="ECO:0000259" key="6">
    <source>
        <dbReference type="Pfam" id="PF05175"/>
    </source>
</evidence>
<dbReference type="Pfam" id="PF05175">
    <property type="entry name" value="MTS"/>
    <property type="match status" value="1"/>
</dbReference>
<sequence>MPVPTPMTPSAVVSALRAAGCVFAEDEAELILATARTPEEAAGMVDRRAAGLPLEQVLGWARFRGLRIAVEPGVFVPRRRTEFLAGQALAAAPDATVVVDLCCGSGALGAALAHALPGAEVHAADIDPAAVRCARRNLAPFGGRAHQGDLYDALPPGLRGRVALLTANVPYVPTAEVPLLPAEARDHEPLIALDGGADGLDVLRRVAAGACEWLAPGGSLLTETSERQAPAAVRAFTDAGLTTRLAVDEDLYAHVVIGVRPAPAREGTAR</sequence>
<comment type="caution">
    <text evidence="7">The sequence shown here is derived from an EMBL/GenBank/DDBJ whole genome shotgun (WGS) entry which is preliminary data.</text>
</comment>
<evidence type="ECO:0000256" key="2">
    <source>
        <dbReference type="ARBA" id="ARBA00022603"/>
    </source>
</evidence>
<dbReference type="RefSeq" id="WP_249492431.1">
    <property type="nucleotide sequence ID" value="NZ_JAMCCK010000046.1"/>
</dbReference>
<keyword evidence="3" id="KW-0808">Transferase</keyword>
<dbReference type="EMBL" id="JAMCCK010000046">
    <property type="protein sequence ID" value="MCL3997625.1"/>
    <property type="molecule type" value="Genomic_DNA"/>
</dbReference>
<dbReference type="InterPro" id="IPR050320">
    <property type="entry name" value="N5-glutamine_MTase"/>
</dbReference>
<name>A0ABT0P1M5_9ACTN</name>
<dbReference type="EC" id="2.1.1.297" evidence="1"/>
<keyword evidence="2" id="KW-0489">Methyltransferase</keyword>
<dbReference type="InterPro" id="IPR007848">
    <property type="entry name" value="Small_mtfrase_dom"/>
</dbReference>
<organism evidence="7 8">
    <name type="scientific">Streptomyces lavenduligriseus</name>
    <dbReference type="NCBI Taxonomy" id="67315"/>
    <lineage>
        <taxon>Bacteria</taxon>
        <taxon>Bacillati</taxon>
        <taxon>Actinomycetota</taxon>
        <taxon>Actinomycetes</taxon>
        <taxon>Kitasatosporales</taxon>
        <taxon>Streptomycetaceae</taxon>
        <taxon>Streptomyces</taxon>
    </lineage>
</organism>
<dbReference type="Proteomes" id="UP001202052">
    <property type="component" value="Unassembled WGS sequence"/>
</dbReference>
<protein>
    <recommendedName>
        <fullName evidence="1">peptide chain release factor N(5)-glutamine methyltransferase</fullName>
        <ecNumber evidence="1">2.1.1.297</ecNumber>
    </recommendedName>
</protein>
<keyword evidence="8" id="KW-1185">Reference proteome</keyword>
<dbReference type="PANTHER" id="PTHR18895:SF74">
    <property type="entry name" value="MTRF1L RELEASE FACTOR GLUTAMINE METHYLTRANSFERASE"/>
    <property type="match status" value="1"/>
</dbReference>
<feature type="domain" description="Methyltransferase small" evidence="6">
    <location>
        <begin position="70"/>
        <end position="154"/>
    </location>
</feature>
<dbReference type="NCBIfam" id="TIGR00536">
    <property type="entry name" value="hemK_fam"/>
    <property type="match status" value="1"/>
</dbReference>
<gene>
    <name evidence="7" type="ORF">M4438_29710</name>
</gene>
<dbReference type="NCBIfam" id="TIGR03704">
    <property type="entry name" value="PrmC_rel_meth"/>
    <property type="match status" value="1"/>
</dbReference>
<evidence type="ECO:0000256" key="4">
    <source>
        <dbReference type="ARBA" id="ARBA00022691"/>
    </source>
</evidence>
<keyword evidence="4" id="KW-0949">S-adenosyl-L-methionine</keyword>
<proteinExistence type="predicted"/>
<comment type="catalytic activity">
    <reaction evidence="5">
        <text>L-glutaminyl-[peptide chain release factor] + S-adenosyl-L-methionine = N(5)-methyl-L-glutaminyl-[peptide chain release factor] + S-adenosyl-L-homocysteine + H(+)</text>
        <dbReference type="Rhea" id="RHEA:42896"/>
        <dbReference type="Rhea" id="RHEA-COMP:10271"/>
        <dbReference type="Rhea" id="RHEA-COMP:10272"/>
        <dbReference type="ChEBI" id="CHEBI:15378"/>
        <dbReference type="ChEBI" id="CHEBI:30011"/>
        <dbReference type="ChEBI" id="CHEBI:57856"/>
        <dbReference type="ChEBI" id="CHEBI:59789"/>
        <dbReference type="ChEBI" id="CHEBI:61891"/>
        <dbReference type="EC" id="2.1.1.297"/>
    </reaction>
</comment>
<dbReference type="InterPro" id="IPR029063">
    <property type="entry name" value="SAM-dependent_MTases_sf"/>
</dbReference>
<evidence type="ECO:0000313" key="7">
    <source>
        <dbReference type="EMBL" id="MCL3997625.1"/>
    </source>
</evidence>
<accession>A0ABT0P1M5</accession>
<reference evidence="7 8" key="1">
    <citation type="submission" date="2022-05" db="EMBL/GenBank/DDBJ databases">
        <title>Genome Resource of Streptomyces lavenduligriseus GA1-1, a Strain with Broad-Spectrum Antifungal Activity against Phytopathogenic Fungi.</title>
        <authorList>
            <person name="Qi D."/>
        </authorList>
    </citation>
    <scope>NUCLEOTIDE SEQUENCE [LARGE SCALE GENOMIC DNA]</scope>
    <source>
        <strain evidence="7 8">GA1-1</strain>
    </source>
</reference>
<evidence type="ECO:0000256" key="5">
    <source>
        <dbReference type="ARBA" id="ARBA00048391"/>
    </source>
</evidence>
<dbReference type="Gene3D" id="3.40.50.150">
    <property type="entry name" value="Vaccinia Virus protein VP39"/>
    <property type="match status" value="1"/>
</dbReference>